<organism evidence="2 3">
    <name type="scientific">Limosa lapponica baueri</name>
    <dbReference type="NCBI Taxonomy" id="1758121"/>
    <lineage>
        <taxon>Eukaryota</taxon>
        <taxon>Metazoa</taxon>
        <taxon>Chordata</taxon>
        <taxon>Craniata</taxon>
        <taxon>Vertebrata</taxon>
        <taxon>Euteleostomi</taxon>
        <taxon>Archelosauria</taxon>
        <taxon>Archosauria</taxon>
        <taxon>Dinosauria</taxon>
        <taxon>Saurischia</taxon>
        <taxon>Theropoda</taxon>
        <taxon>Coelurosauria</taxon>
        <taxon>Aves</taxon>
        <taxon>Neognathae</taxon>
        <taxon>Neoaves</taxon>
        <taxon>Charadriiformes</taxon>
        <taxon>Scolopacidae</taxon>
        <taxon>Limosa</taxon>
    </lineage>
</organism>
<sequence length="299" mass="32791">MSIRLIKILFADGTVSKSPDSGPVLPPPTIPDNMQPIPESEPPPDTSTKKDEPLEAITRKVKCMQVENPEFATVITNCEDGTCCTIFGDGTSIIAKPQGTYQVLPIKTGSLFIDEDCSAVYTHEVNDFISKKEEKQAGRYIMKHTSSTICEMMDPNGNLFKVMADGSTSVCVPSIDSDDKEDRSSASALPEVNKPLAHDEHVPRFFIIYADGSGTELLRSRDVHEYLAKVCSDPSTAVLQDPVQERPDMQTKAITKCIDSLLSKSMECVTVFINHIALFINEDNDTLMLTLSLAVGKDK</sequence>
<keyword evidence="3" id="KW-1185">Reference proteome</keyword>
<dbReference type="Proteomes" id="UP000233556">
    <property type="component" value="Unassembled WGS sequence"/>
</dbReference>
<dbReference type="PANTHER" id="PTHR21963">
    <property type="entry name" value="PF6"/>
    <property type="match status" value="1"/>
</dbReference>
<dbReference type="GO" id="GO:0003351">
    <property type="term" value="P:epithelial cilium movement involved in extracellular fluid movement"/>
    <property type="evidence" value="ECO:0007669"/>
    <property type="project" value="TreeGrafter"/>
</dbReference>
<reference evidence="3" key="2">
    <citation type="submission" date="2017-12" db="EMBL/GenBank/DDBJ databases">
        <title>Genome sequence of the Bar-tailed Godwit (Limosa lapponica baueri).</title>
        <authorList>
            <person name="Lima N.C.B."/>
            <person name="Parody-Merino A.M."/>
            <person name="Battley P.F."/>
            <person name="Fidler A.E."/>
            <person name="Prosdocimi F."/>
        </authorList>
    </citation>
    <scope>NUCLEOTIDE SEQUENCE [LARGE SCALE GENOMIC DNA]</scope>
</reference>
<feature type="region of interest" description="Disordered" evidence="1">
    <location>
        <begin position="16"/>
        <end position="51"/>
    </location>
</feature>
<dbReference type="GO" id="GO:1904158">
    <property type="term" value="P:axonemal central apparatus assembly"/>
    <property type="evidence" value="ECO:0007669"/>
    <property type="project" value="TreeGrafter"/>
</dbReference>
<gene>
    <name evidence="2" type="ORF">llap_18482</name>
</gene>
<accession>A0A2I0TBN0</accession>
<evidence type="ECO:0000313" key="2">
    <source>
        <dbReference type="EMBL" id="PKU31214.1"/>
    </source>
</evidence>
<evidence type="ECO:0000256" key="1">
    <source>
        <dbReference type="SAM" id="MobiDB-lite"/>
    </source>
</evidence>
<proteinExistence type="predicted"/>
<dbReference type="GO" id="GO:0005576">
    <property type="term" value="C:extracellular region"/>
    <property type="evidence" value="ECO:0007669"/>
    <property type="project" value="GOC"/>
</dbReference>
<protein>
    <submittedName>
        <fullName evidence="2">Sperm-associated antigen 17</fullName>
    </submittedName>
</protein>
<evidence type="ECO:0000313" key="3">
    <source>
        <dbReference type="Proteomes" id="UP000233556"/>
    </source>
</evidence>
<dbReference type="PANTHER" id="PTHR21963:SF1">
    <property type="entry name" value="SPERM-ASSOCIATED ANTIGEN 17"/>
    <property type="match status" value="1"/>
</dbReference>
<dbReference type="InterPro" id="IPR026173">
    <property type="entry name" value="SPAG17"/>
</dbReference>
<dbReference type="AlphaFoldDB" id="A0A2I0TBN0"/>
<dbReference type="GO" id="GO:1990716">
    <property type="term" value="C:axonemal central apparatus"/>
    <property type="evidence" value="ECO:0007669"/>
    <property type="project" value="TreeGrafter"/>
</dbReference>
<dbReference type="OrthoDB" id="10257153at2759"/>
<name>A0A2I0TBN0_LIMLA</name>
<reference evidence="3" key="1">
    <citation type="submission" date="2017-11" db="EMBL/GenBank/DDBJ databases">
        <authorList>
            <person name="Lima N.C."/>
            <person name="Parody-Merino A.M."/>
            <person name="Battley P.F."/>
            <person name="Fidler A.E."/>
            <person name="Prosdocimi F."/>
        </authorList>
    </citation>
    <scope>NUCLEOTIDE SEQUENCE [LARGE SCALE GENOMIC DNA]</scope>
</reference>
<dbReference type="EMBL" id="KZ513162">
    <property type="protein sequence ID" value="PKU31214.1"/>
    <property type="molecule type" value="Genomic_DNA"/>
</dbReference>